<keyword evidence="5" id="KW-1133">Transmembrane helix</keyword>
<dbReference type="GO" id="GO:0032259">
    <property type="term" value="P:methylation"/>
    <property type="evidence" value="ECO:0007669"/>
    <property type="project" value="UniProtKB-KW"/>
</dbReference>
<evidence type="ECO:0000256" key="1">
    <source>
        <dbReference type="ARBA" id="ARBA00011975"/>
    </source>
</evidence>
<dbReference type="GO" id="GO:0003886">
    <property type="term" value="F:DNA (cytosine-5-)-methyltransferase activity"/>
    <property type="evidence" value="ECO:0007669"/>
    <property type="project" value="UniProtKB-EC"/>
</dbReference>
<dbReference type="Pfam" id="PF00145">
    <property type="entry name" value="DNA_methylase"/>
    <property type="match status" value="1"/>
</dbReference>
<dbReference type="AlphaFoldDB" id="A0A5B6V8G1"/>
<keyword evidence="3 6" id="KW-0808">Transferase</keyword>
<dbReference type="GO" id="GO:0003677">
    <property type="term" value="F:DNA binding"/>
    <property type="evidence" value="ECO:0007669"/>
    <property type="project" value="TreeGrafter"/>
</dbReference>
<name>A0A5B6V8G1_9ROSI</name>
<evidence type="ECO:0000256" key="2">
    <source>
        <dbReference type="ARBA" id="ARBA00022603"/>
    </source>
</evidence>
<dbReference type="PANTHER" id="PTHR10629:SF42">
    <property type="entry name" value="DNA (CYTOSINE-5)-METHYLTRANSFERASE CMT1-RELATED"/>
    <property type="match status" value="1"/>
</dbReference>
<feature type="transmembrane region" description="Helical" evidence="5">
    <location>
        <begin position="150"/>
        <end position="171"/>
    </location>
</feature>
<dbReference type="Gene3D" id="3.40.50.150">
    <property type="entry name" value="Vaccinia Virus protein VP39"/>
    <property type="match status" value="1"/>
</dbReference>
<keyword evidence="5" id="KW-0472">Membrane</keyword>
<evidence type="ECO:0000256" key="4">
    <source>
        <dbReference type="ARBA" id="ARBA00022691"/>
    </source>
</evidence>
<dbReference type="InterPro" id="IPR029063">
    <property type="entry name" value="SAM-dependent_MTases_sf"/>
</dbReference>
<evidence type="ECO:0000256" key="3">
    <source>
        <dbReference type="ARBA" id="ARBA00022679"/>
    </source>
</evidence>
<evidence type="ECO:0000256" key="5">
    <source>
        <dbReference type="SAM" id="Phobius"/>
    </source>
</evidence>
<dbReference type="GO" id="GO:0005634">
    <property type="term" value="C:nucleus"/>
    <property type="evidence" value="ECO:0007669"/>
    <property type="project" value="TreeGrafter"/>
</dbReference>
<protein>
    <recommendedName>
        <fullName evidence="1">DNA (cytosine-5-)-methyltransferase</fullName>
        <ecNumber evidence="1">2.1.1.37</ecNumber>
    </recommendedName>
</protein>
<evidence type="ECO:0000313" key="6">
    <source>
        <dbReference type="EMBL" id="KAA3465333.1"/>
    </source>
</evidence>
<evidence type="ECO:0000313" key="7">
    <source>
        <dbReference type="Proteomes" id="UP000325315"/>
    </source>
</evidence>
<dbReference type="SUPFAM" id="SSF53335">
    <property type="entry name" value="S-adenosyl-L-methionine-dependent methyltransferases"/>
    <property type="match status" value="1"/>
</dbReference>
<feature type="transmembrane region" description="Helical" evidence="5">
    <location>
        <begin position="112"/>
        <end position="130"/>
    </location>
</feature>
<dbReference type="Gene3D" id="3.90.120.10">
    <property type="entry name" value="DNA Methylase, subunit A, domain 2"/>
    <property type="match status" value="1"/>
</dbReference>
<dbReference type="InterPro" id="IPR001525">
    <property type="entry name" value="C5_MeTfrase"/>
</dbReference>
<dbReference type="PANTHER" id="PTHR10629">
    <property type="entry name" value="CYTOSINE-SPECIFIC METHYLTRANSFERASE"/>
    <property type="match status" value="1"/>
</dbReference>
<organism evidence="6 7">
    <name type="scientific">Gossypium australe</name>
    <dbReference type="NCBI Taxonomy" id="47621"/>
    <lineage>
        <taxon>Eukaryota</taxon>
        <taxon>Viridiplantae</taxon>
        <taxon>Streptophyta</taxon>
        <taxon>Embryophyta</taxon>
        <taxon>Tracheophyta</taxon>
        <taxon>Spermatophyta</taxon>
        <taxon>Magnoliopsida</taxon>
        <taxon>eudicotyledons</taxon>
        <taxon>Gunneridae</taxon>
        <taxon>Pentapetalae</taxon>
        <taxon>rosids</taxon>
        <taxon>malvids</taxon>
        <taxon>Malvales</taxon>
        <taxon>Malvaceae</taxon>
        <taxon>Malvoideae</taxon>
        <taxon>Gossypium</taxon>
    </lineage>
</organism>
<proteinExistence type="predicted"/>
<keyword evidence="2 6" id="KW-0489">Methyltransferase</keyword>
<dbReference type="EMBL" id="SMMG02000007">
    <property type="protein sequence ID" value="KAA3465333.1"/>
    <property type="molecule type" value="Genomic_DNA"/>
</dbReference>
<comment type="caution">
    <text evidence="6">The sequence shown here is derived from an EMBL/GenBank/DDBJ whole genome shotgun (WGS) entry which is preliminary data.</text>
</comment>
<dbReference type="Proteomes" id="UP000325315">
    <property type="component" value="Unassembled WGS sequence"/>
</dbReference>
<accession>A0A5B6V8G1</accession>
<dbReference type="OrthoDB" id="5376140at2759"/>
<keyword evidence="4" id="KW-0949">S-adenosyl-L-methionine</keyword>
<dbReference type="InterPro" id="IPR050390">
    <property type="entry name" value="C5-Methyltransferase"/>
</dbReference>
<dbReference type="EC" id="2.1.1.37" evidence="1"/>
<keyword evidence="7" id="KW-1185">Reference proteome</keyword>
<sequence>MLCDHQPLQLNPDDYNRVCHIPKKKGANFRDLPGVVVGENNRVEWDTAMDRVLLKSGKPLVLCAGLCHEVCQRKINQVSILKCELEFRPFGRLWMDEIVNTVVTRAEPHKQVLFLLFLSWVARMFVWGFPDCYKLFGTIKERYIQVGNAVAVPVAIALGYSFGLACQNLCGDEPLMTLPFKFPNCLARSSQIEGGDSD</sequence>
<gene>
    <name evidence="6" type="ORF">EPI10_000518</name>
</gene>
<keyword evidence="5" id="KW-0812">Transmembrane</keyword>
<reference evidence="7" key="1">
    <citation type="journal article" date="2019" name="Plant Biotechnol. J.">
        <title>Genome sequencing of the Australian wild diploid species Gossypium australe highlights disease resistance and delayed gland morphogenesis.</title>
        <authorList>
            <person name="Cai Y."/>
            <person name="Cai X."/>
            <person name="Wang Q."/>
            <person name="Wang P."/>
            <person name="Zhang Y."/>
            <person name="Cai C."/>
            <person name="Xu Y."/>
            <person name="Wang K."/>
            <person name="Zhou Z."/>
            <person name="Wang C."/>
            <person name="Geng S."/>
            <person name="Li B."/>
            <person name="Dong Q."/>
            <person name="Hou Y."/>
            <person name="Wang H."/>
            <person name="Ai P."/>
            <person name="Liu Z."/>
            <person name="Yi F."/>
            <person name="Sun M."/>
            <person name="An G."/>
            <person name="Cheng J."/>
            <person name="Zhang Y."/>
            <person name="Shi Q."/>
            <person name="Xie Y."/>
            <person name="Shi X."/>
            <person name="Chang Y."/>
            <person name="Huang F."/>
            <person name="Chen Y."/>
            <person name="Hong S."/>
            <person name="Mi L."/>
            <person name="Sun Q."/>
            <person name="Zhang L."/>
            <person name="Zhou B."/>
            <person name="Peng R."/>
            <person name="Zhang X."/>
            <person name="Liu F."/>
        </authorList>
    </citation>
    <scope>NUCLEOTIDE SEQUENCE [LARGE SCALE GENOMIC DNA]</scope>
    <source>
        <strain evidence="7">cv. PA1801</strain>
    </source>
</reference>
<dbReference type="GO" id="GO:0044027">
    <property type="term" value="P:negative regulation of gene expression via chromosomal CpG island methylation"/>
    <property type="evidence" value="ECO:0007669"/>
    <property type="project" value="TreeGrafter"/>
</dbReference>